<dbReference type="AlphaFoldDB" id="A0A7Y9YAY7"/>
<sequence>MTTLVVPTAFHGPPGSANGGWAAGALAALTGTGSALGRTVEVTLRLPPPLEVGLEVSVDGDTWRVVDQQGRTVLEARESDTELEASAPVEVDRARAAEPAYAGHHQHPFPTCFSCGPERAEGDGLRIFPGPVPGREGTVAATWTPHASSYEITWAALDCAGAWASGIEESPRVLGRMTARVDRLPEVGETLVVTGEARGSEGRKHHATTTLRSADGGLLGLARQVWIEVPTT</sequence>
<accession>A0A7Y9YAY7</accession>
<dbReference type="Proteomes" id="UP000537326">
    <property type="component" value="Unassembled WGS sequence"/>
</dbReference>
<dbReference type="EMBL" id="JACBZI010000001">
    <property type="protein sequence ID" value="NYI08881.1"/>
    <property type="molecule type" value="Genomic_DNA"/>
</dbReference>
<dbReference type="InterPro" id="IPR029069">
    <property type="entry name" value="HotDog_dom_sf"/>
</dbReference>
<dbReference type="RefSeq" id="WP_218842223.1">
    <property type="nucleotide sequence ID" value="NZ_BAAAPP010000002.1"/>
</dbReference>
<evidence type="ECO:0000313" key="2">
    <source>
        <dbReference type="Proteomes" id="UP000537326"/>
    </source>
</evidence>
<dbReference type="Gene3D" id="3.10.129.10">
    <property type="entry name" value="Hotdog Thioesterase"/>
    <property type="match status" value="1"/>
</dbReference>
<reference evidence="1 2" key="1">
    <citation type="submission" date="2020-07" db="EMBL/GenBank/DDBJ databases">
        <title>Sequencing the genomes of 1000 actinobacteria strains.</title>
        <authorList>
            <person name="Klenk H.-P."/>
        </authorList>
    </citation>
    <scope>NUCLEOTIDE SEQUENCE [LARGE SCALE GENOMIC DNA]</scope>
    <source>
        <strain evidence="1 2">DSM 18248</strain>
    </source>
</reference>
<protein>
    <recommendedName>
        <fullName evidence="3">Thioesterase-like superfamily protein</fullName>
    </recommendedName>
</protein>
<comment type="caution">
    <text evidence="1">The sequence shown here is derived from an EMBL/GenBank/DDBJ whole genome shotgun (WGS) entry which is preliminary data.</text>
</comment>
<proteinExistence type="predicted"/>
<name>A0A7Y9YAY7_9ACTN</name>
<dbReference type="SUPFAM" id="SSF54637">
    <property type="entry name" value="Thioesterase/thiol ester dehydrase-isomerase"/>
    <property type="match status" value="1"/>
</dbReference>
<evidence type="ECO:0008006" key="3">
    <source>
        <dbReference type="Google" id="ProtNLM"/>
    </source>
</evidence>
<keyword evidence="2" id="KW-1185">Reference proteome</keyword>
<organism evidence="1 2">
    <name type="scientific">Nocardioides marinus</name>
    <dbReference type="NCBI Taxonomy" id="374514"/>
    <lineage>
        <taxon>Bacteria</taxon>
        <taxon>Bacillati</taxon>
        <taxon>Actinomycetota</taxon>
        <taxon>Actinomycetes</taxon>
        <taxon>Propionibacteriales</taxon>
        <taxon>Nocardioidaceae</taxon>
        <taxon>Nocardioides</taxon>
    </lineage>
</organism>
<evidence type="ECO:0000313" key="1">
    <source>
        <dbReference type="EMBL" id="NYI08881.1"/>
    </source>
</evidence>
<gene>
    <name evidence="1" type="ORF">BKA05_000396</name>
</gene>